<dbReference type="PANTHER" id="PTHR45588:SF1">
    <property type="entry name" value="WW DOMAIN-CONTAINING PROTEIN"/>
    <property type="match status" value="1"/>
</dbReference>
<dbReference type="SMART" id="SM00028">
    <property type="entry name" value="TPR"/>
    <property type="match status" value="2"/>
</dbReference>
<feature type="signal peptide" evidence="2">
    <location>
        <begin position="1"/>
        <end position="24"/>
    </location>
</feature>
<dbReference type="RefSeq" id="WP_353646812.1">
    <property type="nucleotide sequence ID" value="NZ_CP159256.1"/>
</dbReference>
<dbReference type="Pfam" id="PF14559">
    <property type="entry name" value="TPR_19"/>
    <property type="match status" value="1"/>
</dbReference>
<dbReference type="PROSITE" id="PS50005">
    <property type="entry name" value="TPR"/>
    <property type="match status" value="1"/>
</dbReference>
<feature type="chain" id="PRO_5043908014" evidence="2">
    <location>
        <begin position="25"/>
        <end position="568"/>
    </location>
</feature>
<evidence type="ECO:0000256" key="2">
    <source>
        <dbReference type="SAM" id="SignalP"/>
    </source>
</evidence>
<name>A0AAU8D037_9HYPH</name>
<protein>
    <submittedName>
        <fullName evidence="3">Tetratricopeptide repeat protein</fullName>
    </submittedName>
</protein>
<dbReference type="EMBL" id="CP159256">
    <property type="protein sequence ID" value="XCG52609.1"/>
    <property type="molecule type" value="Genomic_DNA"/>
</dbReference>
<keyword evidence="1" id="KW-0802">TPR repeat</keyword>
<sequence>MKRSLFHLLACTSLAAVLASAANAHDSGLPHGQAEAAAAVEKAATDVPLFENLGSHSYPVTTANPLAQAYFDQGLRWAWAFNHAEAQRAFQTAQKLDPTCAMCFWGEAYVLGPNINAGMGPEAAAKAAEAAAKARRLAEHVSSREKDLIDALAKRYSADSSADQSALNQSYAAAMAKVVERNPQDDEIATLYADALMNLMPWDYWLDGGATPRPDTIRLVASLERVLARNPDHVGAIHLYIHAVEASMAPETAEPFADRLAALMPGAGHIVHMPSHIYHKVGRWVDSLEINRKAVAADEAYFERVGVQPETTPGVYTDGYYPHNLHFLMTSAQMAGDVEAIAEATKKLDSLVSNAMASKVGGLQPIKAASYFAHAQYSDPKVILALPAPANALPYVEATWRYARGIAFAATGANDAAGAEIAAIRKLATETDFSVEMAGGLPAPDLLELGALIVEARIAQHQGNLTESRSKLEAAVAIEDGLAYMEPAYWYYPVRQTLGAVYMAMGEHEAAVAAFEHVLEQTPNNAWALWGLREVFRRTGRAADAEEMDARFKAAWVGAPDFLGIELL</sequence>
<organism evidence="3">
    <name type="scientific">Mesorhizobium sp. WSM2240</name>
    <dbReference type="NCBI Taxonomy" id="3228851"/>
    <lineage>
        <taxon>Bacteria</taxon>
        <taxon>Pseudomonadati</taxon>
        <taxon>Pseudomonadota</taxon>
        <taxon>Alphaproteobacteria</taxon>
        <taxon>Hyphomicrobiales</taxon>
        <taxon>Phyllobacteriaceae</taxon>
        <taxon>Mesorhizobium</taxon>
    </lineage>
</organism>
<dbReference type="Gene3D" id="1.25.40.10">
    <property type="entry name" value="Tetratricopeptide repeat domain"/>
    <property type="match status" value="2"/>
</dbReference>
<keyword evidence="3" id="KW-0614">Plasmid</keyword>
<dbReference type="InterPro" id="IPR019734">
    <property type="entry name" value="TPR_rpt"/>
</dbReference>
<accession>A0AAU8D037</accession>
<dbReference type="InterPro" id="IPR011990">
    <property type="entry name" value="TPR-like_helical_dom_sf"/>
</dbReference>
<feature type="repeat" description="TPR" evidence="1">
    <location>
        <begin position="492"/>
        <end position="525"/>
    </location>
</feature>
<proteinExistence type="predicted"/>
<dbReference type="AlphaFoldDB" id="A0AAU8D037"/>
<dbReference type="SUPFAM" id="SSF48452">
    <property type="entry name" value="TPR-like"/>
    <property type="match status" value="2"/>
</dbReference>
<evidence type="ECO:0000313" key="3">
    <source>
        <dbReference type="EMBL" id="XCG52609.1"/>
    </source>
</evidence>
<dbReference type="PANTHER" id="PTHR45588">
    <property type="entry name" value="TPR DOMAIN-CONTAINING PROTEIN"/>
    <property type="match status" value="1"/>
</dbReference>
<geneLocation type="plasmid" evidence="3">
    <name>pMk2240A</name>
</geneLocation>
<keyword evidence="2" id="KW-0732">Signal</keyword>
<reference evidence="3" key="1">
    <citation type="submission" date="2024-06" db="EMBL/GenBank/DDBJ databases">
        <title>Mesorhizobium karijinii sp. nov., a symbiont of the iconic Swainsona formosa from arid Australia.</title>
        <authorList>
            <person name="Hill Y.J."/>
            <person name="Watkin E.L.J."/>
            <person name="O'Hara G.W."/>
            <person name="Terpolilli J."/>
            <person name="Tye M.L."/>
            <person name="Kohlmeier M.G."/>
        </authorList>
    </citation>
    <scope>NUCLEOTIDE SEQUENCE</scope>
    <source>
        <strain evidence="3">WSM2240</strain>
        <plasmid evidence="3">pMk2240A</plasmid>
    </source>
</reference>
<evidence type="ECO:0000256" key="1">
    <source>
        <dbReference type="PROSITE-ProRule" id="PRU00339"/>
    </source>
</evidence>
<gene>
    <name evidence="3" type="ORF">ABVK50_31295</name>
</gene>